<dbReference type="GO" id="GO:0005524">
    <property type="term" value="F:ATP binding"/>
    <property type="evidence" value="ECO:0007669"/>
    <property type="project" value="UniProtKB-UniRule"/>
</dbReference>
<dbReference type="AlphaFoldDB" id="A0A1G7A112"/>
<protein>
    <submittedName>
        <fullName evidence="9">Serine/threonine protein kinase</fullName>
    </submittedName>
</protein>
<dbReference type="InterPro" id="IPR011990">
    <property type="entry name" value="TPR-like_helical_dom_sf"/>
</dbReference>
<keyword evidence="1" id="KW-0808">Transferase</keyword>
<evidence type="ECO:0000313" key="10">
    <source>
        <dbReference type="Proteomes" id="UP000199603"/>
    </source>
</evidence>
<name>A0A1G7A112_9GAMM</name>
<evidence type="ECO:0000259" key="8">
    <source>
        <dbReference type="PROSITE" id="PS50011"/>
    </source>
</evidence>
<evidence type="ECO:0000313" key="9">
    <source>
        <dbReference type="EMBL" id="SDE08197.1"/>
    </source>
</evidence>
<dbReference type="SMART" id="SM00220">
    <property type="entry name" value="S_TKc"/>
    <property type="match status" value="1"/>
</dbReference>
<dbReference type="GO" id="GO:0004674">
    <property type="term" value="F:protein serine/threonine kinase activity"/>
    <property type="evidence" value="ECO:0007669"/>
    <property type="project" value="UniProtKB-KW"/>
</dbReference>
<dbReference type="PANTHER" id="PTHR43289:SF34">
    <property type="entry name" value="SERINE_THREONINE-PROTEIN KINASE YBDM-RELATED"/>
    <property type="match status" value="1"/>
</dbReference>
<evidence type="ECO:0000256" key="6">
    <source>
        <dbReference type="SAM" id="Coils"/>
    </source>
</evidence>
<dbReference type="SUPFAM" id="SSF56112">
    <property type="entry name" value="Protein kinase-like (PK-like)"/>
    <property type="match status" value="1"/>
</dbReference>
<dbReference type="Pfam" id="PF00069">
    <property type="entry name" value="Pkinase"/>
    <property type="match status" value="1"/>
</dbReference>
<dbReference type="RefSeq" id="WP_091245631.1">
    <property type="nucleotide sequence ID" value="NZ_FNAG01000017.1"/>
</dbReference>
<feature type="binding site" evidence="5">
    <location>
        <position position="101"/>
    </location>
    <ligand>
        <name>ATP</name>
        <dbReference type="ChEBI" id="CHEBI:30616"/>
    </ligand>
</feature>
<gene>
    <name evidence="9" type="ORF">SAMN04488509_11738</name>
</gene>
<dbReference type="PROSITE" id="PS50011">
    <property type="entry name" value="PROTEIN_KINASE_DOM"/>
    <property type="match status" value="1"/>
</dbReference>
<evidence type="ECO:0000256" key="3">
    <source>
        <dbReference type="ARBA" id="ARBA00022777"/>
    </source>
</evidence>
<evidence type="ECO:0000256" key="5">
    <source>
        <dbReference type="PROSITE-ProRule" id="PRU10141"/>
    </source>
</evidence>
<dbReference type="Gene3D" id="1.25.40.10">
    <property type="entry name" value="Tetratricopeptide repeat domain"/>
    <property type="match status" value="2"/>
</dbReference>
<dbReference type="PANTHER" id="PTHR43289">
    <property type="entry name" value="MITOGEN-ACTIVATED PROTEIN KINASE KINASE KINASE 20-RELATED"/>
    <property type="match status" value="1"/>
</dbReference>
<evidence type="ECO:0000256" key="7">
    <source>
        <dbReference type="SAM" id="MobiDB-lite"/>
    </source>
</evidence>
<keyword evidence="2 5" id="KW-0547">Nucleotide-binding</keyword>
<evidence type="ECO:0000256" key="1">
    <source>
        <dbReference type="ARBA" id="ARBA00022679"/>
    </source>
</evidence>
<keyword evidence="9" id="KW-0723">Serine/threonine-protein kinase</keyword>
<evidence type="ECO:0000256" key="2">
    <source>
        <dbReference type="ARBA" id="ARBA00022741"/>
    </source>
</evidence>
<feature type="region of interest" description="Disordered" evidence="7">
    <location>
        <begin position="652"/>
        <end position="675"/>
    </location>
</feature>
<dbReference type="Gene3D" id="1.10.510.10">
    <property type="entry name" value="Transferase(Phosphotransferase) domain 1"/>
    <property type="match status" value="1"/>
</dbReference>
<evidence type="ECO:0000256" key="4">
    <source>
        <dbReference type="ARBA" id="ARBA00022840"/>
    </source>
</evidence>
<sequence>MSHAPDVDFQRLRAAFHDVCELPDEARAQALRDWQQRDPAFAAQLQGLLSHLDADDLQPPALDLPRFGAFQARECIGSGGMADVFRAERVGAGFAQTVALKRLRASRLDGLQQARFAQERQLLARLDHPNIARLIDGGIGAQGQAWLAMELVDGASWAEWAARTPGYAERLAVFRQVAEAVDYAHRHLVVHRDIKPSNLRLTREGVPKLLDFGIAKGLDDAADELTQSGLRLLTWRYAAPEQILGQAATTATDIHALGVLLFELLSGESPHAEVTGKPQPWAERILHGPVRRLPARLPVRDAPTGWRRRALEALLARCLEKPPERRYASVAALLDDLHDLQHDRALRSGTGGFARQWRWRIWRHRRGLAVLAGLLLVAVLGVLSTLRQAQRAEQQAARAEARLSALLDVIGGAVPAEYSGHEPRSVDLLRAAATTLQQRHADDPLLLRQSLGDIGHALLNQGQAQAAVPVLRAALQAQAEETEPSASVRLSLLKLLAFSLDLPNQRDALRAIASEVESLCGDPRVGDSQRIDVLGSVAGALSKQGDFDRAFELLDTASASLGVAEIAPAARENFLRQQAWVHLRAEQFDDAMRVFRQAVALMEAQPHAFVPMRRAEAYALLAQAALGAGDKDTALSAWKQAWPEYQRAFPEAHPERERISALGQQAEQGVADRSH</sequence>
<dbReference type="InterPro" id="IPR017441">
    <property type="entry name" value="Protein_kinase_ATP_BS"/>
</dbReference>
<accession>A0A1G7A112</accession>
<feature type="coiled-coil region" evidence="6">
    <location>
        <begin position="382"/>
        <end position="409"/>
    </location>
</feature>
<keyword evidence="3 9" id="KW-0418">Kinase</keyword>
<dbReference type="Proteomes" id="UP000199603">
    <property type="component" value="Unassembled WGS sequence"/>
</dbReference>
<organism evidence="9 10">
    <name type="scientific">Aquimonas voraii</name>
    <dbReference type="NCBI Taxonomy" id="265719"/>
    <lineage>
        <taxon>Bacteria</taxon>
        <taxon>Pseudomonadati</taxon>
        <taxon>Pseudomonadota</taxon>
        <taxon>Gammaproteobacteria</taxon>
        <taxon>Lysobacterales</taxon>
        <taxon>Lysobacteraceae</taxon>
        <taxon>Aquimonas</taxon>
    </lineage>
</organism>
<dbReference type="PROSITE" id="PS00107">
    <property type="entry name" value="PROTEIN_KINASE_ATP"/>
    <property type="match status" value="1"/>
</dbReference>
<dbReference type="STRING" id="265719.SAMN04488509_11738"/>
<keyword evidence="4 5" id="KW-0067">ATP-binding</keyword>
<keyword evidence="10" id="KW-1185">Reference proteome</keyword>
<feature type="domain" description="Protein kinase" evidence="8">
    <location>
        <begin position="70"/>
        <end position="341"/>
    </location>
</feature>
<dbReference type="InterPro" id="IPR011009">
    <property type="entry name" value="Kinase-like_dom_sf"/>
</dbReference>
<dbReference type="InterPro" id="IPR000719">
    <property type="entry name" value="Prot_kinase_dom"/>
</dbReference>
<proteinExistence type="predicted"/>
<keyword evidence="6" id="KW-0175">Coiled coil</keyword>
<dbReference type="SUPFAM" id="SSF48452">
    <property type="entry name" value="TPR-like"/>
    <property type="match status" value="1"/>
</dbReference>
<dbReference type="EMBL" id="FNAG01000017">
    <property type="protein sequence ID" value="SDE08197.1"/>
    <property type="molecule type" value="Genomic_DNA"/>
</dbReference>
<reference evidence="9 10" key="1">
    <citation type="submission" date="2016-10" db="EMBL/GenBank/DDBJ databases">
        <authorList>
            <person name="de Groot N.N."/>
        </authorList>
    </citation>
    <scope>NUCLEOTIDE SEQUENCE [LARGE SCALE GENOMIC DNA]</scope>
    <source>
        <strain evidence="9 10">DSM 16957</strain>
    </source>
</reference>
<dbReference type="OrthoDB" id="9801841at2"/>
<dbReference type="CDD" id="cd14014">
    <property type="entry name" value="STKc_PknB_like"/>
    <property type="match status" value="1"/>
</dbReference>
<dbReference type="Gene3D" id="3.30.200.20">
    <property type="entry name" value="Phosphorylase Kinase, domain 1"/>
    <property type="match status" value="1"/>
</dbReference>